<keyword evidence="4" id="KW-1185">Reference proteome</keyword>
<dbReference type="RefSeq" id="WP_178931397.1">
    <property type="nucleotide sequence ID" value="NZ_JACBAZ010000001.1"/>
</dbReference>
<gene>
    <name evidence="3" type="ORF">HW115_04690</name>
</gene>
<comment type="caution">
    <text evidence="3">The sequence shown here is derived from an EMBL/GenBank/DDBJ whole genome shotgun (WGS) entry which is preliminary data.</text>
</comment>
<dbReference type="SUPFAM" id="SSF52317">
    <property type="entry name" value="Class I glutamine amidotransferase-like"/>
    <property type="match status" value="1"/>
</dbReference>
<dbReference type="PANTHER" id="PTHR40469:SF2">
    <property type="entry name" value="GALACTOSE-BINDING DOMAIN-LIKE SUPERFAMILY PROTEIN"/>
    <property type="match status" value="1"/>
</dbReference>
<reference evidence="3 4" key="1">
    <citation type="submission" date="2020-07" db="EMBL/GenBank/DDBJ databases">
        <title>Roseicoccus Jingziensis gen. nov., sp. nov., isolated from coastal seawater.</title>
        <authorList>
            <person name="Feng X."/>
        </authorList>
    </citation>
    <scope>NUCLEOTIDE SEQUENCE [LARGE SCALE GENOMIC DNA]</scope>
    <source>
        <strain evidence="3 4">N1E253</strain>
    </source>
</reference>
<proteinExistence type="predicted"/>
<sequence length="307" mass="33986">MVICLKMRALVICLLLGSFVGMGAVVQADESTAPKIRVLVVDGFSNHDWKQTTAWVKGFLEKTGRFQVDVSTAPASKDSNGWDQWRPSFADYDVVVQNCNSHGGRPSWPKEVQTALEKYVRDGGGLYILHSANNAFPEWKEYNQMIGLGWRKKDFGVAITIDDKGGEVRVPAGQGGGTSHGKRMDATIMRIGEHPLHKGFPKQWKAADLEVYSYARGPAENLTVLSYAREPKTGLNFPIEWVVKYGKGRVYNSTFGHVWANASNPPAIRCAGFQTLLLRVTEWLATGKVTTPVPEDFPTAEKVSLRD</sequence>
<dbReference type="Gene3D" id="3.40.50.880">
    <property type="match status" value="1"/>
</dbReference>
<dbReference type="Proteomes" id="UP000557872">
    <property type="component" value="Unassembled WGS sequence"/>
</dbReference>
<name>A0A851GL60_9BACT</name>
<accession>A0A851GL60</accession>
<dbReference type="InterPro" id="IPR029062">
    <property type="entry name" value="Class_I_gatase-like"/>
</dbReference>
<evidence type="ECO:0000256" key="1">
    <source>
        <dbReference type="SAM" id="SignalP"/>
    </source>
</evidence>
<dbReference type="InterPro" id="IPR029010">
    <property type="entry name" value="ThuA-like"/>
</dbReference>
<dbReference type="EMBL" id="JACBAZ010000001">
    <property type="protein sequence ID" value="NWK54894.1"/>
    <property type="molecule type" value="Genomic_DNA"/>
</dbReference>
<evidence type="ECO:0000259" key="2">
    <source>
        <dbReference type="Pfam" id="PF06283"/>
    </source>
</evidence>
<evidence type="ECO:0000313" key="4">
    <source>
        <dbReference type="Proteomes" id="UP000557872"/>
    </source>
</evidence>
<organism evidence="3 4">
    <name type="scientific">Oceaniferula marina</name>
    <dbReference type="NCBI Taxonomy" id="2748318"/>
    <lineage>
        <taxon>Bacteria</taxon>
        <taxon>Pseudomonadati</taxon>
        <taxon>Verrucomicrobiota</taxon>
        <taxon>Verrucomicrobiia</taxon>
        <taxon>Verrucomicrobiales</taxon>
        <taxon>Verrucomicrobiaceae</taxon>
        <taxon>Oceaniferula</taxon>
    </lineage>
</organism>
<dbReference type="Pfam" id="PF06283">
    <property type="entry name" value="ThuA"/>
    <property type="match status" value="1"/>
</dbReference>
<evidence type="ECO:0000313" key="3">
    <source>
        <dbReference type="EMBL" id="NWK54894.1"/>
    </source>
</evidence>
<dbReference type="PANTHER" id="PTHR40469">
    <property type="entry name" value="SECRETED GLYCOSYL HYDROLASE"/>
    <property type="match status" value="1"/>
</dbReference>
<keyword evidence="1" id="KW-0732">Signal</keyword>
<feature type="signal peptide" evidence="1">
    <location>
        <begin position="1"/>
        <end position="23"/>
    </location>
</feature>
<protein>
    <submittedName>
        <fullName evidence="3">ThuA domain-containing protein</fullName>
    </submittedName>
</protein>
<dbReference type="AlphaFoldDB" id="A0A851GL60"/>
<feature type="chain" id="PRO_5032600261" evidence="1">
    <location>
        <begin position="24"/>
        <end position="307"/>
    </location>
</feature>
<feature type="domain" description="ThuA-like" evidence="2">
    <location>
        <begin position="37"/>
        <end position="265"/>
    </location>
</feature>